<protein>
    <submittedName>
        <fullName evidence="2">DinB family protein</fullName>
    </submittedName>
</protein>
<evidence type="ECO:0000313" key="2">
    <source>
        <dbReference type="EMBL" id="TMI98814.1"/>
    </source>
</evidence>
<accession>A0A537KST1</accession>
<dbReference type="Pfam" id="PF12867">
    <property type="entry name" value="DinB_2"/>
    <property type="match status" value="1"/>
</dbReference>
<name>A0A537KST1_9BACT</name>
<feature type="domain" description="DinB-like" evidence="1">
    <location>
        <begin position="28"/>
        <end position="121"/>
    </location>
</feature>
<organism evidence="2 3">
    <name type="scientific">Candidatus Segetimicrobium genomatis</name>
    <dbReference type="NCBI Taxonomy" id="2569760"/>
    <lineage>
        <taxon>Bacteria</taxon>
        <taxon>Bacillati</taxon>
        <taxon>Candidatus Sysuimicrobiota</taxon>
        <taxon>Candidatus Sysuimicrobiia</taxon>
        <taxon>Candidatus Sysuimicrobiales</taxon>
        <taxon>Candidatus Segetimicrobiaceae</taxon>
        <taxon>Candidatus Segetimicrobium</taxon>
    </lineage>
</organism>
<dbReference type="Proteomes" id="UP000319353">
    <property type="component" value="Unassembled WGS sequence"/>
</dbReference>
<proteinExistence type="predicted"/>
<dbReference type="SUPFAM" id="SSF109854">
    <property type="entry name" value="DinB/YfiT-like putative metalloenzymes"/>
    <property type="match status" value="1"/>
</dbReference>
<dbReference type="EMBL" id="VBAL01000154">
    <property type="protein sequence ID" value="TMI98814.1"/>
    <property type="molecule type" value="Genomic_DNA"/>
</dbReference>
<evidence type="ECO:0000259" key="1">
    <source>
        <dbReference type="Pfam" id="PF12867"/>
    </source>
</evidence>
<dbReference type="AlphaFoldDB" id="A0A537KST1"/>
<dbReference type="Gene3D" id="1.20.120.450">
    <property type="entry name" value="dinb family like domain"/>
    <property type="match status" value="1"/>
</dbReference>
<dbReference type="InterPro" id="IPR034660">
    <property type="entry name" value="DinB/YfiT-like"/>
</dbReference>
<dbReference type="InterPro" id="IPR024775">
    <property type="entry name" value="DinB-like"/>
</dbReference>
<evidence type="ECO:0000313" key="3">
    <source>
        <dbReference type="Proteomes" id="UP000319353"/>
    </source>
</evidence>
<gene>
    <name evidence="2" type="ORF">E6H01_11880</name>
</gene>
<reference evidence="2 3" key="1">
    <citation type="journal article" date="2019" name="Nat. Microbiol.">
        <title>Mediterranean grassland soil C-N compound turnover is dependent on rainfall and depth, and is mediated by genomically divergent microorganisms.</title>
        <authorList>
            <person name="Diamond S."/>
            <person name="Andeer P.F."/>
            <person name="Li Z."/>
            <person name="Crits-Christoph A."/>
            <person name="Burstein D."/>
            <person name="Anantharaman K."/>
            <person name="Lane K.R."/>
            <person name="Thomas B.C."/>
            <person name="Pan C."/>
            <person name="Northen T.R."/>
            <person name="Banfield J.F."/>
        </authorList>
    </citation>
    <scope>NUCLEOTIDE SEQUENCE [LARGE SCALE GENOMIC DNA]</scope>
    <source>
        <strain evidence="2">NP_4</strain>
    </source>
</reference>
<sequence length="175" mass="19898">MDQQTLIRIWEEAWTDGVWYASWEKAIDVTAAQAAWRPEPGRHSIWQILNHMLFWQDYTLRALAGDKPGREEVDRRSWEEPLDPAESAWTQVRQRFAASCGAMLDSMRAGGTGLERLVYHLPHESYHMGQIMYLRAMQGPGTDRVTSGSGKQETGIGKRRSFLSVSCFPLTLVSA</sequence>
<comment type="caution">
    <text evidence="2">The sequence shown here is derived from an EMBL/GenBank/DDBJ whole genome shotgun (WGS) entry which is preliminary data.</text>
</comment>